<sequence>MSEAHITMQTLARAAPPAPGATHGVQHKEAASGHVLTEGDLVMAPGPLEAPQAGLLPCLPLPSLERTLEDLVANTECLVSGEAQAELRDAILEDLAPGSRMRALDDSKAAGGSAGAPGVDRELFRHYADEAWLRAYLASRAPLPVNSNPFFLMEGDASPGSRSQATRAASIVRSALAFDMAIRTGTLPPDAFRGKPLCMAQYQKMFRTCRVPGLDMDVSRSYSGSRHLAVMARGHVFAVDVLSACGTRASSVASMAAAFNRILDEARSLPHAAAAGSAIGVLTCEDRTAWARCRKRLVASGNEASLEAIESAILLVCLDEDHPATISEEAATCLHGTSRVDAAGSQTGSCVNRWHDKATSVIVSSGGAAGINFEHSHLDGHTILRLASDVVTESLMSFARSINPSLPGVLPHMPEAKDVSCAPRRLDWSLDAGLRSAVRSAEARIADVVSRVTIAALEFGRFGKDGITSRGCSPDGFVQLAIQLAYFSVYGELACTYETAMTKAFAHGRTEPIRAARPSALAFAKAFGEPGDALHAHSGASAAASPAAAGVALPADPAEAAARLRAALAEQTAQTRKASSGKGGERQLFAIQMLAAEMGGGLPRVLQSEAWRTLNEVIISTSNCGNPSLRLFGFGNVAANGFGIGYLIKKEALVFCVTSQRRDARRFAVALERALVRMAAVLDAAPAA</sequence>
<evidence type="ECO:0000256" key="2">
    <source>
        <dbReference type="ARBA" id="ARBA00022679"/>
    </source>
</evidence>
<accession>A0A5A8DFV1</accession>
<dbReference type="InterPro" id="IPR023213">
    <property type="entry name" value="CAT-like_dom_sf"/>
</dbReference>
<feature type="region of interest" description="Disordered" evidence="5">
    <location>
        <begin position="1"/>
        <end position="25"/>
    </location>
</feature>
<evidence type="ECO:0000259" key="6">
    <source>
        <dbReference type="Pfam" id="PF00755"/>
    </source>
</evidence>
<feature type="domain" description="Choline/carnitine acyltransferase" evidence="6">
    <location>
        <begin position="59"/>
        <end position="672"/>
    </location>
</feature>
<feature type="active site" description="Proton acceptor" evidence="4">
    <location>
        <position position="375"/>
    </location>
</feature>
<organism evidence="7 8">
    <name type="scientific">Cafeteria roenbergensis</name>
    <name type="common">Marine flagellate</name>
    <dbReference type="NCBI Taxonomy" id="33653"/>
    <lineage>
        <taxon>Eukaryota</taxon>
        <taxon>Sar</taxon>
        <taxon>Stramenopiles</taxon>
        <taxon>Bigyra</taxon>
        <taxon>Opalozoa</taxon>
        <taxon>Bicosoecida</taxon>
        <taxon>Cafeteriaceae</taxon>
        <taxon>Cafeteria</taxon>
    </lineage>
</organism>
<comment type="similarity">
    <text evidence="1">Belongs to the carnitine/choline acetyltransferase family.</text>
</comment>
<dbReference type="SUPFAM" id="SSF52777">
    <property type="entry name" value="CoA-dependent acyltransferases"/>
    <property type="match status" value="2"/>
</dbReference>
<dbReference type="InterPro" id="IPR039551">
    <property type="entry name" value="Cho/carn_acyl_trans"/>
</dbReference>
<dbReference type="GO" id="GO:0009437">
    <property type="term" value="P:carnitine metabolic process"/>
    <property type="evidence" value="ECO:0007669"/>
    <property type="project" value="TreeGrafter"/>
</dbReference>
<evidence type="ECO:0000313" key="8">
    <source>
        <dbReference type="Proteomes" id="UP000324907"/>
    </source>
</evidence>
<keyword evidence="2" id="KW-0808">Transferase</keyword>
<reference evidence="7 8" key="1">
    <citation type="submission" date="2019-07" db="EMBL/GenBank/DDBJ databases">
        <title>Genomes of Cafeteria roenbergensis.</title>
        <authorList>
            <person name="Fischer M.G."/>
            <person name="Hackl T."/>
            <person name="Roman M."/>
        </authorList>
    </citation>
    <scope>NUCLEOTIDE SEQUENCE [LARGE SCALE GENOMIC DNA]</scope>
    <source>
        <strain evidence="7 8">RCC970-E3</strain>
    </source>
</reference>
<dbReference type="Gene3D" id="3.30.559.70">
    <property type="entry name" value="Choline/Carnitine o-acyltransferase, domain 2"/>
    <property type="match status" value="1"/>
</dbReference>
<dbReference type="InterPro" id="IPR042231">
    <property type="entry name" value="Cho/carn_acyl_trans_2"/>
</dbReference>
<dbReference type="EMBL" id="VLTL01000058">
    <property type="protein sequence ID" value="KAA0164296.1"/>
    <property type="molecule type" value="Genomic_DNA"/>
</dbReference>
<dbReference type="InterPro" id="IPR000542">
    <property type="entry name" value="Carn_acyl_trans"/>
</dbReference>
<evidence type="ECO:0000313" key="7">
    <source>
        <dbReference type="EMBL" id="KAA0164296.1"/>
    </source>
</evidence>
<dbReference type="Gene3D" id="3.30.559.10">
    <property type="entry name" value="Chloramphenicol acetyltransferase-like domain"/>
    <property type="match status" value="1"/>
</dbReference>
<dbReference type="Pfam" id="PF00755">
    <property type="entry name" value="Carn_acyltransf"/>
    <property type="match status" value="1"/>
</dbReference>
<dbReference type="Proteomes" id="UP000324907">
    <property type="component" value="Unassembled WGS sequence"/>
</dbReference>
<evidence type="ECO:0000256" key="1">
    <source>
        <dbReference type="ARBA" id="ARBA00005232"/>
    </source>
</evidence>
<evidence type="ECO:0000256" key="3">
    <source>
        <dbReference type="ARBA" id="ARBA00023315"/>
    </source>
</evidence>
<proteinExistence type="inferred from homology"/>
<dbReference type="PANTHER" id="PTHR22589:SF29">
    <property type="entry name" value="MITOCHONDRIAL CARNITINE O-ACETYLTRANSFERASE-RELATED"/>
    <property type="match status" value="1"/>
</dbReference>
<name>A0A5A8DFV1_CAFRO</name>
<protein>
    <recommendedName>
        <fullName evidence="6">Choline/carnitine acyltransferase domain-containing protein</fullName>
    </recommendedName>
</protein>
<dbReference type="GO" id="GO:0004092">
    <property type="term" value="F:carnitine O-acetyltransferase activity"/>
    <property type="evidence" value="ECO:0007669"/>
    <property type="project" value="TreeGrafter"/>
</dbReference>
<dbReference type="PANTHER" id="PTHR22589">
    <property type="entry name" value="CARNITINE O-ACYLTRANSFERASE"/>
    <property type="match status" value="1"/>
</dbReference>
<dbReference type="GO" id="GO:0005739">
    <property type="term" value="C:mitochondrion"/>
    <property type="evidence" value="ECO:0007669"/>
    <property type="project" value="TreeGrafter"/>
</dbReference>
<comment type="caution">
    <text evidence="7">The sequence shown here is derived from an EMBL/GenBank/DDBJ whole genome shotgun (WGS) entry which is preliminary data.</text>
</comment>
<keyword evidence="3" id="KW-0012">Acyltransferase</keyword>
<evidence type="ECO:0000256" key="5">
    <source>
        <dbReference type="SAM" id="MobiDB-lite"/>
    </source>
</evidence>
<gene>
    <name evidence="7" type="ORF">FNF28_03927</name>
</gene>
<evidence type="ECO:0000256" key="4">
    <source>
        <dbReference type="PIRSR" id="PIRSR600542-1"/>
    </source>
</evidence>
<dbReference type="AlphaFoldDB" id="A0A5A8DFV1"/>